<feature type="transmembrane region" description="Helical" evidence="1">
    <location>
        <begin position="6"/>
        <end position="25"/>
    </location>
</feature>
<keyword evidence="1" id="KW-0472">Membrane</keyword>
<organism evidence="2">
    <name type="scientific">viral metagenome</name>
    <dbReference type="NCBI Taxonomy" id="1070528"/>
    <lineage>
        <taxon>unclassified sequences</taxon>
        <taxon>metagenomes</taxon>
        <taxon>organismal metagenomes</taxon>
    </lineage>
</organism>
<keyword evidence="1" id="KW-0812">Transmembrane</keyword>
<reference evidence="2" key="1">
    <citation type="journal article" date="2020" name="Nature">
        <title>Giant virus diversity and host interactions through global metagenomics.</title>
        <authorList>
            <person name="Schulz F."/>
            <person name="Roux S."/>
            <person name="Paez-Espino D."/>
            <person name="Jungbluth S."/>
            <person name="Walsh D.A."/>
            <person name="Denef V.J."/>
            <person name="McMahon K.D."/>
            <person name="Konstantinidis K.T."/>
            <person name="Eloe-Fadrosh E.A."/>
            <person name="Kyrpides N.C."/>
            <person name="Woyke T."/>
        </authorList>
    </citation>
    <scope>NUCLEOTIDE SEQUENCE</scope>
    <source>
        <strain evidence="2">GVMAG-M-3300023184-105</strain>
    </source>
</reference>
<evidence type="ECO:0000256" key="1">
    <source>
        <dbReference type="SAM" id="Phobius"/>
    </source>
</evidence>
<protein>
    <submittedName>
        <fullName evidence="2">Uncharacterized protein</fullName>
    </submittedName>
</protein>
<accession>A0A6C0HGS1</accession>
<dbReference type="AlphaFoldDB" id="A0A6C0HGS1"/>
<name>A0A6C0HGS1_9ZZZZ</name>
<sequence>MWWFLQSVIISIAIIAILHYGWDYIKTTYSTHKTKDMVKIQSEKYDTILSELLKTKSSPEIQLSPEEMENDLAMFLEQTLSDSAHVSTPSPPQAI</sequence>
<evidence type="ECO:0000313" key="2">
    <source>
        <dbReference type="EMBL" id="QHT79821.1"/>
    </source>
</evidence>
<proteinExistence type="predicted"/>
<keyword evidence="1" id="KW-1133">Transmembrane helix</keyword>
<dbReference type="EMBL" id="MN739955">
    <property type="protein sequence ID" value="QHT79821.1"/>
    <property type="molecule type" value="Genomic_DNA"/>
</dbReference>